<dbReference type="WBParaSite" id="Minc3s00817g17722">
    <property type="protein sequence ID" value="Minc3s00817g17722"/>
    <property type="gene ID" value="Minc3s00817g17722"/>
</dbReference>
<evidence type="ECO:0000313" key="2">
    <source>
        <dbReference type="WBParaSite" id="Minc3s00817g17722"/>
    </source>
</evidence>
<dbReference type="AlphaFoldDB" id="A0A914LYZ8"/>
<reference evidence="2" key="1">
    <citation type="submission" date="2022-11" db="UniProtKB">
        <authorList>
            <consortium name="WormBaseParasite"/>
        </authorList>
    </citation>
    <scope>IDENTIFICATION</scope>
</reference>
<evidence type="ECO:0000313" key="1">
    <source>
        <dbReference type="Proteomes" id="UP000887563"/>
    </source>
</evidence>
<organism evidence="1 2">
    <name type="scientific">Meloidogyne incognita</name>
    <name type="common">Southern root-knot nematode worm</name>
    <name type="synonym">Oxyuris incognita</name>
    <dbReference type="NCBI Taxonomy" id="6306"/>
    <lineage>
        <taxon>Eukaryota</taxon>
        <taxon>Metazoa</taxon>
        <taxon>Ecdysozoa</taxon>
        <taxon>Nematoda</taxon>
        <taxon>Chromadorea</taxon>
        <taxon>Rhabditida</taxon>
        <taxon>Tylenchina</taxon>
        <taxon>Tylenchomorpha</taxon>
        <taxon>Tylenchoidea</taxon>
        <taxon>Meloidogynidae</taxon>
        <taxon>Meloidogyninae</taxon>
        <taxon>Meloidogyne</taxon>
        <taxon>Meloidogyne incognita group</taxon>
    </lineage>
</organism>
<keyword evidence="1" id="KW-1185">Reference proteome</keyword>
<dbReference type="Proteomes" id="UP000887563">
    <property type="component" value="Unplaced"/>
</dbReference>
<name>A0A914LYZ8_MELIC</name>
<accession>A0A914LYZ8</accession>
<sequence>MCKITRVGLDRKSGLKWNGTSAVCCITPSSNKLTLNSFGLARITPLISILLFGKNPLPNASCARLIVAVGLDRKSGLKWNGTSAVCCITPSSNKLTLNSFGLARITPLISILLFGKNPLPNASCARLIVAGSLKN</sequence>
<protein>
    <submittedName>
        <fullName evidence="2">Candidate secreted effector</fullName>
    </submittedName>
</protein>
<proteinExistence type="predicted"/>